<sequence>MPLSYLEHARSTRPSILFNGFLFLTIILNIGQTRILSLSLFRSDEAAFSRLFTTTVAVKAVMIVLKTWKKPKWVRWDGNKHSPEETAGLFGLGAFAWLNPLLLTGHKKRVTLEAGTCTRSIPTWHQRICRSITPPVSAVCTVALGNVMVWPER</sequence>
<organism evidence="2 3">
    <name type="scientific">Metarhizium guizhouense (strain ARSEF 977)</name>
    <dbReference type="NCBI Taxonomy" id="1276136"/>
    <lineage>
        <taxon>Eukaryota</taxon>
        <taxon>Fungi</taxon>
        <taxon>Dikarya</taxon>
        <taxon>Ascomycota</taxon>
        <taxon>Pezizomycotina</taxon>
        <taxon>Sordariomycetes</taxon>
        <taxon>Hypocreomycetidae</taxon>
        <taxon>Hypocreales</taxon>
        <taxon>Clavicipitaceae</taxon>
        <taxon>Metarhizium</taxon>
    </lineage>
</organism>
<gene>
    <name evidence="2" type="ORF">MGU_09901</name>
</gene>
<evidence type="ECO:0000256" key="1">
    <source>
        <dbReference type="SAM" id="Phobius"/>
    </source>
</evidence>
<dbReference type="EMBL" id="AZNH01000074">
    <property type="protein sequence ID" value="KID82809.1"/>
    <property type="molecule type" value="Genomic_DNA"/>
</dbReference>
<comment type="caution">
    <text evidence="2">The sequence shown here is derived from an EMBL/GenBank/DDBJ whole genome shotgun (WGS) entry which is preliminary data.</text>
</comment>
<name>A0A0B4HTH7_METGA</name>
<keyword evidence="1" id="KW-0812">Transmembrane</keyword>
<feature type="transmembrane region" description="Helical" evidence="1">
    <location>
        <begin position="21"/>
        <end position="41"/>
    </location>
</feature>
<feature type="transmembrane region" description="Helical" evidence="1">
    <location>
        <begin position="47"/>
        <end position="65"/>
    </location>
</feature>
<accession>A0A0B4HTH7</accession>
<keyword evidence="1" id="KW-0472">Membrane</keyword>
<proteinExistence type="predicted"/>
<evidence type="ECO:0000313" key="2">
    <source>
        <dbReference type="EMBL" id="KID82809.1"/>
    </source>
</evidence>
<protein>
    <submittedName>
        <fullName evidence="2">ATPase-like protein</fullName>
    </submittedName>
</protein>
<evidence type="ECO:0000313" key="3">
    <source>
        <dbReference type="Proteomes" id="UP000031192"/>
    </source>
</evidence>
<dbReference type="HOGENOM" id="CLU_122486_0_0_1"/>
<keyword evidence="3" id="KW-1185">Reference proteome</keyword>
<keyword evidence="1" id="KW-1133">Transmembrane helix</keyword>
<dbReference type="Proteomes" id="UP000031192">
    <property type="component" value="Unassembled WGS sequence"/>
</dbReference>
<reference evidence="2 3" key="1">
    <citation type="journal article" date="2014" name="Proc. Natl. Acad. Sci. U.S.A.">
        <title>Trajectory and genomic determinants of fungal-pathogen speciation and host adaptation.</title>
        <authorList>
            <person name="Hu X."/>
            <person name="Xiao G."/>
            <person name="Zheng P."/>
            <person name="Shang Y."/>
            <person name="Su Y."/>
            <person name="Zhang X."/>
            <person name="Liu X."/>
            <person name="Zhan S."/>
            <person name="St Leger R.J."/>
            <person name="Wang C."/>
        </authorList>
    </citation>
    <scope>NUCLEOTIDE SEQUENCE [LARGE SCALE GENOMIC DNA]</scope>
    <source>
        <strain evidence="2 3">ARSEF 977</strain>
    </source>
</reference>
<dbReference type="AlphaFoldDB" id="A0A0B4HTH7"/>